<evidence type="ECO:0000256" key="7">
    <source>
        <dbReference type="RuleBase" id="RU367084"/>
    </source>
</evidence>
<evidence type="ECO:0000259" key="9">
    <source>
        <dbReference type="PROSITE" id="PS50290"/>
    </source>
</evidence>
<feature type="compositionally biased region" description="Polar residues" evidence="8">
    <location>
        <begin position="85"/>
        <end position="96"/>
    </location>
</feature>
<dbReference type="PROSITE" id="PS50290">
    <property type="entry name" value="PI3_4_KINASE_3"/>
    <property type="match status" value="1"/>
</dbReference>
<dbReference type="EC" id="2.7.1.67" evidence="7"/>
<dbReference type="PANTHER" id="PTHR12865:SF1">
    <property type="entry name" value="PHOSPHATIDYLINOSITOL 4-KINASE TYPE 2"/>
    <property type="match status" value="1"/>
</dbReference>
<keyword evidence="4 7" id="KW-0418">Kinase</keyword>
<protein>
    <recommendedName>
        <fullName evidence="7">Phosphatidylinositol 4-kinase</fullName>
        <ecNumber evidence="7">2.7.1.67</ecNumber>
    </recommendedName>
</protein>
<dbReference type="GO" id="GO:0005802">
    <property type="term" value="C:trans-Golgi network"/>
    <property type="evidence" value="ECO:0007669"/>
    <property type="project" value="TreeGrafter"/>
</dbReference>
<evidence type="ECO:0000256" key="1">
    <source>
        <dbReference type="ARBA" id="ARBA00022475"/>
    </source>
</evidence>
<feature type="compositionally biased region" description="Basic residues" evidence="8">
    <location>
        <begin position="48"/>
        <end position="59"/>
    </location>
</feature>
<name>A0AAD5S6X9_9FUNG</name>
<evidence type="ECO:0000256" key="3">
    <source>
        <dbReference type="ARBA" id="ARBA00022741"/>
    </source>
</evidence>
<evidence type="ECO:0000256" key="4">
    <source>
        <dbReference type="ARBA" id="ARBA00022777"/>
    </source>
</evidence>
<feature type="compositionally biased region" description="Acidic residues" evidence="8">
    <location>
        <begin position="104"/>
        <end position="115"/>
    </location>
</feature>
<evidence type="ECO:0000256" key="6">
    <source>
        <dbReference type="ARBA" id="ARBA00023136"/>
    </source>
</evidence>
<gene>
    <name evidence="10" type="primary">LSB6</name>
    <name evidence="10" type="ORF">HK097_001273</name>
</gene>
<evidence type="ECO:0000256" key="5">
    <source>
        <dbReference type="ARBA" id="ARBA00022840"/>
    </source>
</evidence>
<dbReference type="GO" id="GO:0007032">
    <property type="term" value="P:endosome organization"/>
    <property type="evidence" value="ECO:0007669"/>
    <property type="project" value="TreeGrafter"/>
</dbReference>
<dbReference type="GO" id="GO:0005886">
    <property type="term" value="C:plasma membrane"/>
    <property type="evidence" value="ECO:0007669"/>
    <property type="project" value="UniProtKB-SubCell"/>
</dbReference>
<organism evidence="10 11">
    <name type="scientific">Rhizophlyctis rosea</name>
    <dbReference type="NCBI Taxonomy" id="64517"/>
    <lineage>
        <taxon>Eukaryota</taxon>
        <taxon>Fungi</taxon>
        <taxon>Fungi incertae sedis</taxon>
        <taxon>Chytridiomycota</taxon>
        <taxon>Chytridiomycota incertae sedis</taxon>
        <taxon>Chytridiomycetes</taxon>
        <taxon>Rhizophlyctidales</taxon>
        <taxon>Rhizophlyctidaceae</taxon>
        <taxon>Rhizophlyctis</taxon>
    </lineage>
</organism>
<feature type="region of interest" description="Disordered" evidence="8">
    <location>
        <begin position="466"/>
        <end position="490"/>
    </location>
</feature>
<dbReference type="GO" id="GO:0005768">
    <property type="term" value="C:endosome"/>
    <property type="evidence" value="ECO:0007669"/>
    <property type="project" value="UniProtKB-UniRule"/>
</dbReference>
<keyword evidence="1 7" id="KW-1003">Cell membrane</keyword>
<dbReference type="InterPro" id="IPR000403">
    <property type="entry name" value="PI3/4_kinase_cat_dom"/>
</dbReference>
<comment type="similarity">
    <text evidence="7">Belongs to the PI3/PI4-kinase family.</text>
</comment>
<dbReference type="GO" id="GO:0000329">
    <property type="term" value="C:fungal-type vacuole membrane"/>
    <property type="evidence" value="ECO:0007669"/>
    <property type="project" value="TreeGrafter"/>
</dbReference>
<dbReference type="PANTHER" id="PTHR12865">
    <property type="entry name" value="PHOSPHATIDYLINOSITOL 4-KINASE TYPE-II"/>
    <property type="match status" value="1"/>
</dbReference>
<keyword evidence="2 7" id="KW-0808">Transferase</keyword>
<comment type="catalytic activity">
    <reaction evidence="7">
        <text>a 1,2-diacyl-sn-glycero-3-phospho-(1D-myo-inositol) + ATP = a 1,2-diacyl-sn-glycero-3-phospho-(1D-myo-inositol 4-phosphate) + ADP + H(+)</text>
        <dbReference type="Rhea" id="RHEA:19877"/>
        <dbReference type="ChEBI" id="CHEBI:15378"/>
        <dbReference type="ChEBI" id="CHEBI:30616"/>
        <dbReference type="ChEBI" id="CHEBI:57880"/>
        <dbReference type="ChEBI" id="CHEBI:58178"/>
        <dbReference type="ChEBI" id="CHEBI:456216"/>
        <dbReference type="EC" id="2.7.1.67"/>
    </reaction>
</comment>
<dbReference type="EMBL" id="JADGJD010001248">
    <property type="protein sequence ID" value="KAJ3045157.1"/>
    <property type="molecule type" value="Genomic_DNA"/>
</dbReference>
<evidence type="ECO:0000256" key="2">
    <source>
        <dbReference type="ARBA" id="ARBA00022679"/>
    </source>
</evidence>
<dbReference type="InterPro" id="IPR039756">
    <property type="entry name" value="Lsb6/PI4K2"/>
</dbReference>
<reference evidence="10" key="1">
    <citation type="submission" date="2020-05" db="EMBL/GenBank/DDBJ databases">
        <title>Phylogenomic resolution of chytrid fungi.</title>
        <authorList>
            <person name="Stajich J.E."/>
            <person name="Amses K."/>
            <person name="Simmons R."/>
            <person name="Seto K."/>
            <person name="Myers J."/>
            <person name="Bonds A."/>
            <person name="Quandt C.A."/>
            <person name="Barry K."/>
            <person name="Liu P."/>
            <person name="Grigoriev I."/>
            <person name="Longcore J.E."/>
            <person name="James T.Y."/>
        </authorList>
    </citation>
    <scope>NUCLEOTIDE SEQUENCE</scope>
    <source>
        <strain evidence="10">JEL0318</strain>
    </source>
</reference>
<feature type="non-terminal residue" evidence="10">
    <location>
        <position position="1"/>
    </location>
</feature>
<dbReference type="AlphaFoldDB" id="A0AAD5S6X9"/>
<keyword evidence="5 7" id="KW-0067">ATP-binding</keyword>
<dbReference type="GO" id="GO:0007030">
    <property type="term" value="P:Golgi organization"/>
    <property type="evidence" value="ECO:0007669"/>
    <property type="project" value="TreeGrafter"/>
</dbReference>
<feature type="domain" description="PI3K/PI4K catalytic" evidence="9">
    <location>
        <begin position="202"/>
        <end position="490"/>
    </location>
</feature>
<dbReference type="GO" id="GO:0046854">
    <property type="term" value="P:phosphatidylinositol phosphate biosynthetic process"/>
    <property type="evidence" value="ECO:0007669"/>
    <property type="project" value="UniProtKB-UniRule"/>
</dbReference>
<evidence type="ECO:0000313" key="10">
    <source>
        <dbReference type="EMBL" id="KAJ3045157.1"/>
    </source>
</evidence>
<comment type="cofactor">
    <cofactor evidence="7">
        <name>Mg(2+)</name>
        <dbReference type="ChEBI" id="CHEBI:18420"/>
    </cofactor>
    <cofactor evidence="7">
        <name>Mn(2+)</name>
        <dbReference type="ChEBI" id="CHEBI:29035"/>
    </cofactor>
</comment>
<dbReference type="GO" id="GO:0005524">
    <property type="term" value="F:ATP binding"/>
    <property type="evidence" value="ECO:0007669"/>
    <property type="project" value="UniProtKB-UniRule"/>
</dbReference>
<dbReference type="GO" id="GO:0004430">
    <property type="term" value="F:1-phosphatidylinositol 4-kinase activity"/>
    <property type="evidence" value="ECO:0007669"/>
    <property type="project" value="UniProtKB-UniRule"/>
</dbReference>
<proteinExistence type="inferred from homology"/>
<accession>A0AAD5S6X9</accession>
<evidence type="ECO:0000256" key="8">
    <source>
        <dbReference type="SAM" id="MobiDB-lite"/>
    </source>
</evidence>
<evidence type="ECO:0000313" key="11">
    <source>
        <dbReference type="Proteomes" id="UP001212841"/>
    </source>
</evidence>
<feature type="region of interest" description="Disordered" evidence="8">
    <location>
        <begin position="38"/>
        <end position="118"/>
    </location>
</feature>
<comment type="caution">
    <text evidence="10">The sequence shown here is derived from an EMBL/GenBank/DDBJ whole genome shotgun (WGS) entry which is preliminary data.</text>
</comment>
<dbReference type="Pfam" id="PF00454">
    <property type="entry name" value="PI3_PI4_kinase"/>
    <property type="match status" value="1"/>
</dbReference>
<keyword evidence="6" id="KW-0472">Membrane</keyword>
<dbReference type="Proteomes" id="UP001212841">
    <property type="component" value="Unassembled WGS sequence"/>
</dbReference>
<comment type="subcellular location">
    <subcellularLocation>
        <location evidence="7">Cell membrane</location>
        <topology evidence="7">Peripheral membrane protein</topology>
    </subcellularLocation>
    <subcellularLocation>
        <location evidence="7">Vacuole membrane</location>
        <topology evidence="7">Peripheral membrane protein</topology>
    </subcellularLocation>
</comment>
<sequence length="490" mass="53389">MPPSNTPSPSSTTTPAAAAAARALFDSALQSAAETVARANINVGSNSKRSKKNRPKMSKTRGAYAPLSSSSGGGQADYSMDDVSTPGTTRAGSSPNGGYFQLGGEDDSSDYDSDMEASFSSQDRLVHTRQNTPHINGTPIRPDVPSIMDLPGEPSFTGPSSYTDSLVPLPPDFTNPVQSVTPLSDADFFAMIDEVKAAIAEGIHPTLIAQGSSGSYFCRNRKGEIIGVFKPKNEEPYGHLNPKWTKWIHRNLFPCCFGRSCIIPNLGYISEAAASYIDRRLGLNVTPRTEVVLLASPTFYYSRKDWRAYRQGKPLPEKMGSFQTFLRGYKDATQFFREGYEKVRETGGSVGQDRASGWSERAKREFQWRFERLVVLDYLVRQTDRGLDNWMIKWDDGEERREREGAEGAGKDVEVEKKGDPLISVDGEGKEEGLDRAETAVDIGGDTSVAESTEPAARVVKVSIANVTPPSSPPLTPVEAETPPIPLSDP</sequence>
<keyword evidence="3 7" id="KW-0547">Nucleotide-binding</keyword>
<keyword evidence="11" id="KW-1185">Reference proteome</keyword>